<keyword evidence="4 8" id="KW-0812">Transmembrane</keyword>
<feature type="transmembrane region" description="Helical" evidence="8">
    <location>
        <begin position="201"/>
        <end position="219"/>
    </location>
</feature>
<evidence type="ECO:0000313" key="11">
    <source>
        <dbReference type="Proteomes" id="UP000288669"/>
    </source>
</evidence>
<accession>A0A430AFD6</accession>
<proteinExistence type="inferred from homology"/>
<name>A0A430AFD6_9ENTE</name>
<feature type="transmembrane region" description="Helical" evidence="8">
    <location>
        <begin position="306"/>
        <end position="331"/>
    </location>
</feature>
<feature type="transmembrane region" description="Helical" evidence="8">
    <location>
        <begin position="280"/>
        <end position="300"/>
    </location>
</feature>
<evidence type="ECO:0000256" key="5">
    <source>
        <dbReference type="ARBA" id="ARBA00022989"/>
    </source>
</evidence>
<evidence type="ECO:0000256" key="3">
    <source>
        <dbReference type="ARBA" id="ARBA00022475"/>
    </source>
</evidence>
<feature type="transmembrane region" description="Helical" evidence="8">
    <location>
        <begin position="9"/>
        <end position="27"/>
    </location>
</feature>
<evidence type="ECO:0000256" key="1">
    <source>
        <dbReference type="ARBA" id="ARBA00004651"/>
    </source>
</evidence>
<protein>
    <recommendedName>
        <fullName evidence="9">SSD domain-containing protein</fullName>
    </recommendedName>
</protein>
<evidence type="ECO:0000256" key="2">
    <source>
        <dbReference type="ARBA" id="ARBA00010157"/>
    </source>
</evidence>
<comment type="similarity">
    <text evidence="2">Belongs to the resistance-nodulation-cell division (RND) (TC 2.A.6) family. MmpL subfamily.</text>
</comment>
<evidence type="ECO:0000256" key="4">
    <source>
        <dbReference type="ARBA" id="ARBA00022692"/>
    </source>
</evidence>
<dbReference type="AlphaFoldDB" id="A0A430AFD6"/>
<feature type="transmembrane region" description="Helical" evidence="8">
    <location>
        <begin position="231"/>
        <end position="252"/>
    </location>
</feature>
<dbReference type="SUPFAM" id="SSF82866">
    <property type="entry name" value="Multidrug efflux transporter AcrB transmembrane domain"/>
    <property type="match status" value="2"/>
</dbReference>
<feature type="transmembrane region" description="Helical" evidence="8">
    <location>
        <begin position="363"/>
        <end position="380"/>
    </location>
</feature>
<keyword evidence="7" id="KW-0175">Coiled coil</keyword>
<dbReference type="Proteomes" id="UP000288669">
    <property type="component" value="Unassembled WGS sequence"/>
</dbReference>
<evidence type="ECO:0000256" key="8">
    <source>
        <dbReference type="SAM" id="Phobius"/>
    </source>
</evidence>
<dbReference type="PANTHER" id="PTHR33406:SF6">
    <property type="entry name" value="MEMBRANE PROTEIN YDGH-RELATED"/>
    <property type="match status" value="1"/>
</dbReference>
<feature type="domain" description="SSD" evidence="9">
    <location>
        <begin position="199"/>
        <end position="333"/>
    </location>
</feature>
<dbReference type="RefSeq" id="WP_126825678.1">
    <property type="nucleotide sequence ID" value="NZ_JBHLWU010000001.1"/>
</dbReference>
<dbReference type="InterPro" id="IPR000731">
    <property type="entry name" value="SSD"/>
</dbReference>
<evidence type="ECO:0000256" key="7">
    <source>
        <dbReference type="SAM" id="Coils"/>
    </source>
</evidence>
<evidence type="ECO:0000256" key="6">
    <source>
        <dbReference type="ARBA" id="ARBA00023136"/>
    </source>
</evidence>
<feature type="coiled-coil region" evidence="7">
    <location>
        <begin position="569"/>
        <end position="599"/>
    </location>
</feature>
<dbReference type="PANTHER" id="PTHR33406">
    <property type="entry name" value="MEMBRANE PROTEIN MJ1562-RELATED"/>
    <property type="match status" value="1"/>
</dbReference>
<dbReference type="InterPro" id="IPR004869">
    <property type="entry name" value="MMPL_dom"/>
</dbReference>
<evidence type="ECO:0000259" key="9">
    <source>
        <dbReference type="PROSITE" id="PS50156"/>
    </source>
</evidence>
<reference evidence="10 11" key="1">
    <citation type="submission" date="2017-05" db="EMBL/GenBank/DDBJ databases">
        <title>Vagococcus spp. assemblies.</title>
        <authorList>
            <person name="Gulvik C.A."/>
        </authorList>
    </citation>
    <scope>NUCLEOTIDE SEQUENCE [LARGE SCALE GENOMIC DNA]</scope>
    <source>
        <strain evidence="10 11">DSM 24756</strain>
    </source>
</reference>
<dbReference type="Pfam" id="PF03176">
    <property type="entry name" value="MMPL"/>
    <property type="match status" value="2"/>
</dbReference>
<comment type="subcellular location">
    <subcellularLocation>
        <location evidence="1">Cell membrane</location>
        <topology evidence="1">Multi-pass membrane protein</topology>
    </subcellularLocation>
</comment>
<feature type="transmembrane region" description="Helical" evidence="8">
    <location>
        <begin position="832"/>
        <end position="851"/>
    </location>
</feature>
<sequence>MKKTKEKKYIGTLIIWLGLFLLALITMPNISQIVRDKGQITLPSDLESKVADKMSKKFDKSQNGAQLIVVFNSKKELSEEQNTQIKESIQKLKNEKQAYSITSITSATDNEETKKQVVSKDKTTQMALINVKKQDNLSSLVKKIQDKLEIKSLNVSITGSEVLNNEFSTTTEKGIEKTELIAVLFIFVVLVFVFKSPIVPIISLLTVAVSLIISLNIIMNLTKFFDFPISNFTQVFLIVVLFGIGTDYNILLYDHFKEELAKETRVAKAAKAAHKKAGRAILYSGISVLIGFAVLIFAKFSFYQSAVGVAIGVAVLILNLLSFNLFFMNILGKKMFWPSKKFDGTSSSILWDHLSKAALAKPVIVLGLIVIFALPFISIYQNQTLNFNNADEIQDTNSAKKGYLLIQEHFSKGMTAPTTLYIESKTELTNQEDLATLDKLTEYLKKESGVKSVASVTQPSGDRLAQLYLNKQLSSVTAGLTESTKGMETIRSGLQSASAQLKGVDLQTQLQSVQTLADGSNAVASGSTEFSSGVTQYTAGVNTVSSGLGQLQSGNTALANGISQVSAGGTALSEQVKQLQAQVDNLKNVQVQVQTLTEQMPELGAVLASSGIRSESLGQLSDYYAQLNSGTAQLATALNQINEQMPNLTSGTASLVDGSKQLSSSGTVLVQSSGQLAEGSAQVNTGVQTLNSQMQGLSGQVTTLTNGLDAAVTGLAQVKTGLNTMQNYLKEMQDSYLGKEIYIPKQVLKENTLKPSYDVYLSKDRKMAKITVVFKEDPSMLKTAKKLQAIVADTKARLKGTSLEKAKIAFGGQTSETADLENLATSDFKRTAIIMLIGIGIALVFVTQSILQPVTIIATLLIAYIASLSITNVFSNLVLGKALLTWNTPFFSFIMLVALGVDYSIFLMIRYRDNKQIDKLKAVASIQDACKIIGSVILSAAVILGGTFAALIPSGVTTLIQVALAVMIGLLLLVIMLPLVTSAVVKLTEEKK</sequence>
<feature type="transmembrane region" description="Helical" evidence="8">
    <location>
        <begin position="958"/>
        <end position="985"/>
    </location>
</feature>
<organism evidence="10 11">
    <name type="scientific">Vagococcus entomophilus</name>
    <dbReference type="NCBI Taxonomy" id="1160095"/>
    <lineage>
        <taxon>Bacteria</taxon>
        <taxon>Bacillati</taxon>
        <taxon>Bacillota</taxon>
        <taxon>Bacilli</taxon>
        <taxon>Lactobacillales</taxon>
        <taxon>Enterococcaceae</taxon>
        <taxon>Vagococcus</taxon>
    </lineage>
</organism>
<dbReference type="Gene3D" id="1.10.287.950">
    <property type="entry name" value="Methyl-accepting chemotaxis protein"/>
    <property type="match status" value="2"/>
</dbReference>
<keyword evidence="3" id="KW-1003">Cell membrane</keyword>
<comment type="caution">
    <text evidence="10">The sequence shown here is derived from an EMBL/GenBank/DDBJ whole genome shotgun (WGS) entry which is preliminary data.</text>
</comment>
<dbReference type="GO" id="GO:0005886">
    <property type="term" value="C:plasma membrane"/>
    <property type="evidence" value="ECO:0007669"/>
    <property type="project" value="UniProtKB-SubCell"/>
</dbReference>
<feature type="coiled-coil region" evidence="7">
    <location>
        <begin position="75"/>
        <end position="102"/>
    </location>
</feature>
<feature type="transmembrane region" description="Helical" evidence="8">
    <location>
        <begin position="178"/>
        <end position="194"/>
    </location>
</feature>
<keyword evidence="5 8" id="KW-1133">Transmembrane helix</keyword>
<gene>
    <name evidence="10" type="ORF">CBF30_09270</name>
</gene>
<keyword evidence="6 8" id="KW-0472">Membrane</keyword>
<feature type="transmembrane region" description="Helical" evidence="8">
    <location>
        <begin position="890"/>
        <end position="911"/>
    </location>
</feature>
<dbReference type="EMBL" id="NGJZ01000003">
    <property type="protein sequence ID" value="RSU06434.1"/>
    <property type="molecule type" value="Genomic_DNA"/>
</dbReference>
<keyword evidence="11" id="KW-1185">Reference proteome</keyword>
<dbReference type="OrthoDB" id="9782006at2"/>
<dbReference type="InterPro" id="IPR050545">
    <property type="entry name" value="Mycobact_MmpL"/>
</dbReference>
<dbReference type="PROSITE" id="PS50156">
    <property type="entry name" value="SSD"/>
    <property type="match status" value="1"/>
</dbReference>
<dbReference type="Gene3D" id="1.20.1640.10">
    <property type="entry name" value="Multidrug efflux transporter AcrB transmembrane domain"/>
    <property type="match status" value="2"/>
</dbReference>
<evidence type="ECO:0000313" key="10">
    <source>
        <dbReference type="EMBL" id="RSU06434.1"/>
    </source>
</evidence>
<feature type="transmembrane region" description="Helical" evidence="8">
    <location>
        <begin position="932"/>
        <end position="952"/>
    </location>
</feature>
<feature type="transmembrane region" description="Helical" evidence="8">
    <location>
        <begin position="858"/>
        <end position="878"/>
    </location>
</feature>